<dbReference type="Proteomes" id="UP000244110">
    <property type="component" value="Unassembled WGS sequence"/>
</dbReference>
<proteinExistence type="predicted"/>
<sequence>MTHTCGGYDSHSASKCGGYNSHLIKGGDYNSQLVYEIIQYLYDYID</sequence>
<dbReference type="EMBL" id="QAOL01000062">
    <property type="protein sequence ID" value="PTQ78926.1"/>
    <property type="molecule type" value="Genomic_DNA"/>
</dbReference>
<evidence type="ECO:0000313" key="1">
    <source>
        <dbReference type="EMBL" id="PTQ78926.1"/>
    </source>
</evidence>
<reference evidence="1 2" key="1">
    <citation type="submission" date="2018-04" db="EMBL/GenBank/DDBJ databases">
        <title>Active sludge and wastewater microbial communities from Klosterneuburg, Austria.</title>
        <authorList>
            <person name="Wagner M."/>
        </authorList>
    </citation>
    <scope>NUCLEOTIDE SEQUENCE [LARGE SCALE GENOMIC DNA]</scope>
    <source>
        <strain evidence="1 2">Nm4</strain>
    </source>
</reference>
<gene>
    <name evidence="1" type="ORF">C8R28_10621</name>
</gene>
<dbReference type="AlphaFoldDB" id="A0A2T5I542"/>
<organism evidence="1 2">
    <name type="scientific">Nitrosomonas ureae</name>
    <dbReference type="NCBI Taxonomy" id="44577"/>
    <lineage>
        <taxon>Bacteria</taxon>
        <taxon>Pseudomonadati</taxon>
        <taxon>Pseudomonadota</taxon>
        <taxon>Betaproteobacteria</taxon>
        <taxon>Nitrosomonadales</taxon>
        <taxon>Nitrosomonadaceae</taxon>
        <taxon>Nitrosomonas</taxon>
    </lineage>
</organism>
<comment type="caution">
    <text evidence="1">The sequence shown here is derived from an EMBL/GenBank/DDBJ whole genome shotgun (WGS) entry which is preliminary data.</text>
</comment>
<accession>A0A2T5I542</accession>
<evidence type="ECO:0000313" key="2">
    <source>
        <dbReference type="Proteomes" id="UP000244110"/>
    </source>
</evidence>
<protein>
    <submittedName>
        <fullName evidence="1">Uncharacterized protein</fullName>
    </submittedName>
</protein>
<name>A0A2T5I542_9PROT</name>